<reference evidence="10" key="1">
    <citation type="submission" date="2024-06" db="EMBL/GenBank/DDBJ databases">
        <authorList>
            <person name="Ryan C."/>
        </authorList>
    </citation>
    <scope>NUCLEOTIDE SEQUENCE [LARGE SCALE GENOMIC DNA]</scope>
</reference>
<evidence type="ECO:0000313" key="9">
    <source>
        <dbReference type="EMBL" id="CAL5011763.1"/>
    </source>
</evidence>
<feature type="domain" description="Zinc finger PHD-type" evidence="8">
    <location>
        <begin position="373"/>
        <end position="437"/>
    </location>
</feature>
<protein>
    <recommendedName>
        <fullName evidence="8">Zinc finger PHD-type domain-containing protein</fullName>
    </recommendedName>
</protein>
<dbReference type="SMART" id="SM00249">
    <property type="entry name" value="PHD"/>
    <property type="match status" value="3"/>
</dbReference>
<dbReference type="InterPro" id="IPR001965">
    <property type="entry name" value="Znf_PHD"/>
</dbReference>
<keyword evidence="2" id="KW-0479">Metal-binding</keyword>
<keyword evidence="6" id="KW-0539">Nucleus</keyword>
<feature type="compositionally biased region" description="Polar residues" evidence="7">
    <location>
        <begin position="676"/>
        <end position="686"/>
    </location>
</feature>
<feature type="domain" description="Zinc finger PHD-type" evidence="8">
    <location>
        <begin position="308"/>
        <end position="372"/>
    </location>
</feature>
<dbReference type="InterPro" id="IPR055197">
    <property type="entry name" value="PHDvar_NSD"/>
</dbReference>
<keyword evidence="3" id="KW-0677">Repeat</keyword>
<sequence>MFDDDDGVEQQFEDVNEYYFEDGKKKPVCFSNLPFQFDENDKVTNCNIEKNVFLRGVADKSFCVYKKVIAWKMGLDSKKPNIYVLSTENKWIKLLKPRKCYGEFVRSVLITVQMLHYVLKRDQRSCLDHLWDHLDEVFCKYDMKPMEDDLMKHYRLIKLFADKHLTLMKSKILRKLIENGFERTKKALGLEVQFIVDEQNVRKKHGNHYHNEDKNGDASDDDNGSDDDDDSSDDDEHDRSDDDGTDQICAFCDDGGDLLSCEGPCKRSFHPTKEDGRESKCKTLGYTSAEVERMGTFLCENCKNRQHQCIRCGELEPSHGPNAKVFQCNKESCGYFYHPKCIAQLLDPNATDGAYELERKITEGMSFSCPVHWCFKCGIMETKTQRELKLVACRRCPKAYHLQCLPREISFKTEDKGIIKRAWKLSKTILIYCLDHEIDKATRTARRNHIKFPAIPEGSETRELGNSTVRVTGKRKNNTDQSAKYVESPDMLHREEREQANSEAQHAAKRVKGYPQFEQSMVDAASQNGVETVEGHKKQFGISSSNATGQIPMSSSYAVSAETEKRATCMAEKGTYLGTPYDVSWKCAVPSVQTPHVDKDVELGNVICRITEGKDENEGVKEQADCSGKERGALMEFYKSEKPNDVLANLYVDKHADGSQLESGKGRENGHALESISGQKKGTSMRENSRSDRKTIPSDDSNKFYSRCGKAPGHVDHSAAKHVHAANVKKVATTSRVGTNRGWRSDEDKEVNVIWRQGLRGERRGERKSKEA</sequence>
<dbReference type="GO" id="GO:0005634">
    <property type="term" value="C:nucleus"/>
    <property type="evidence" value="ECO:0007669"/>
    <property type="project" value="UniProtKB-SubCell"/>
</dbReference>
<dbReference type="EMBL" id="OZ075138">
    <property type="protein sequence ID" value="CAL5011763.1"/>
    <property type="molecule type" value="Genomic_DNA"/>
</dbReference>
<dbReference type="InterPro" id="IPR055198">
    <property type="entry name" value="NSD_PHD"/>
</dbReference>
<accession>A0ABC9BZQ8</accession>
<proteinExistence type="predicted"/>
<name>A0ABC9BZQ8_9POAL</name>
<dbReference type="GO" id="GO:0006338">
    <property type="term" value="P:chromatin remodeling"/>
    <property type="evidence" value="ECO:0007669"/>
    <property type="project" value="UniProtKB-ARBA"/>
</dbReference>
<evidence type="ECO:0000256" key="7">
    <source>
        <dbReference type="SAM" id="MobiDB-lite"/>
    </source>
</evidence>
<comment type="subcellular location">
    <subcellularLocation>
        <location evidence="1">Nucleus</location>
    </subcellularLocation>
</comment>
<evidence type="ECO:0000313" key="10">
    <source>
        <dbReference type="Proteomes" id="UP001497457"/>
    </source>
</evidence>
<dbReference type="Pfam" id="PF22908">
    <property type="entry name" value="PHD_NSD"/>
    <property type="match status" value="1"/>
</dbReference>
<dbReference type="GO" id="GO:0008270">
    <property type="term" value="F:zinc ion binding"/>
    <property type="evidence" value="ECO:0007669"/>
    <property type="project" value="UniProtKB-KW"/>
</dbReference>
<feature type="region of interest" description="Disordered" evidence="7">
    <location>
        <begin position="658"/>
        <end position="750"/>
    </location>
</feature>
<dbReference type="InterPro" id="IPR022702">
    <property type="entry name" value="Cytosine_MeTrfase1_RFD"/>
</dbReference>
<feature type="compositionally biased region" description="Basic and acidic residues" evidence="7">
    <location>
        <begin position="490"/>
        <end position="500"/>
    </location>
</feature>
<evidence type="ECO:0000256" key="1">
    <source>
        <dbReference type="ARBA" id="ARBA00004123"/>
    </source>
</evidence>
<evidence type="ECO:0000256" key="2">
    <source>
        <dbReference type="ARBA" id="ARBA00022723"/>
    </source>
</evidence>
<dbReference type="Proteomes" id="UP001497457">
    <property type="component" value="Chromosome 28b"/>
</dbReference>
<keyword evidence="5" id="KW-0862">Zinc</keyword>
<dbReference type="Pfam" id="PF23004">
    <property type="entry name" value="PHDvar_NSD"/>
    <property type="match status" value="1"/>
</dbReference>
<evidence type="ECO:0000256" key="4">
    <source>
        <dbReference type="ARBA" id="ARBA00022771"/>
    </source>
</evidence>
<evidence type="ECO:0000256" key="3">
    <source>
        <dbReference type="ARBA" id="ARBA00022737"/>
    </source>
</evidence>
<evidence type="ECO:0000256" key="5">
    <source>
        <dbReference type="ARBA" id="ARBA00022833"/>
    </source>
</evidence>
<keyword evidence="10" id="KW-1185">Reference proteome</keyword>
<feature type="region of interest" description="Disordered" evidence="7">
    <location>
        <begin position="458"/>
        <end position="511"/>
    </location>
</feature>
<gene>
    <name evidence="9" type="ORF">URODEC1_LOCUS70565</name>
</gene>
<dbReference type="Gene3D" id="3.30.40.10">
    <property type="entry name" value="Zinc/RING finger domain, C3HC4 (zinc finger)"/>
    <property type="match status" value="2"/>
</dbReference>
<dbReference type="PANTHER" id="PTHR46235:SF18">
    <property type="entry name" value="PROTEIN ENHANCED DOWNY MILDEW 2"/>
    <property type="match status" value="1"/>
</dbReference>
<dbReference type="InterPro" id="IPR013083">
    <property type="entry name" value="Znf_RING/FYVE/PHD"/>
</dbReference>
<evidence type="ECO:0000256" key="6">
    <source>
        <dbReference type="ARBA" id="ARBA00023242"/>
    </source>
</evidence>
<organism evidence="9 10">
    <name type="scientific">Urochloa decumbens</name>
    <dbReference type="NCBI Taxonomy" id="240449"/>
    <lineage>
        <taxon>Eukaryota</taxon>
        <taxon>Viridiplantae</taxon>
        <taxon>Streptophyta</taxon>
        <taxon>Embryophyta</taxon>
        <taxon>Tracheophyta</taxon>
        <taxon>Spermatophyta</taxon>
        <taxon>Magnoliopsida</taxon>
        <taxon>Liliopsida</taxon>
        <taxon>Poales</taxon>
        <taxon>Poaceae</taxon>
        <taxon>PACMAD clade</taxon>
        <taxon>Panicoideae</taxon>
        <taxon>Panicodae</taxon>
        <taxon>Paniceae</taxon>
        <taxon>Melinidinae</taxon>
        <taxon>Urochloa</taxon>
    </lineage>
</organism>
<dbReference type="Pfam" id="PF12047">
    <property type="entry name" value="DNMT1-RFD"/>
    <property type="match status" value="1"/>
</dbReference>
<dbReference type="AlphaFoldDB" id="A0ABC9BZQ8"/>
<feature type="compositionally biased region" description="Acidic residues" evidence="7">
    <location>
        <begin position="218"/>
        <end position="236"/>
    </location>
</feature>
<feature type="domain" description="Zinc finger PHD-type" evidence="8">
    <location>
        <begin position="248"/>
        <end position="303"/>
    </location>
</feature>
<dbReference type="PANTHER" id="PTHR46235">
    <property type="entry name" value="PHD FINGER-CONTAINING PROTEIN DDB_G0268158"/>
    <property type="match status" value="1"/>
</dbReference>
<keyword evidence="4" id="KW-0863">Zinc-finger</keyword>
<feature type="region of interest" description="Disordered" evidence="7">
    <location>
        <begin position="205"/>
        <end position="242"/>
    </location>
</feature>
<reference evidence="9 10" key="2">
    <citation type="submission" date="2024-10" db="EMBL/GenBank/DDBJ databases">
        <authorList>
            <person name="Ryan C."/>
        </authorList>
    </citation>
    <scope>NUCLEOTIDE SEQUENCE [LARGE SCALE GENOMIC DNA]</scope>
</reference>
<evidence type="ECO:0000259" key="8">
    <source>
        <dbReference type="SMART" id="SM00249"/>
    </source>
</evidence>
<feature type="compositionally biased region" description="Basic and acidic residues" evidence="7">
    <location>
        <begin position="687"/>
        <end position="702"/>
    </location>
</feature>